<dbReference type="InterPro" id="IPR001762">
    <property type="entry name" value="Disintegrin_dom"/>
</dbReference>
<dbReference type="EMBL" id="JAGFMF010011796">
    <property type="protein sequence ID" value="KAG8512505.1"/>
    <property type="molecule type" value="Genomic_DNA"/>
</dbReference>
<dbReference type="InterPro" id="IPR024079">
    <property type="entry name" value="MetalloPept_cat_dom_sf"/>
</dbReference>
<dbReference type="InterPro" id="IPR001590">
    <property type="entry name" value="Peptidase_M12B"/>
</dbReference>
<dbReference type="SUPFAM" id="SSF57552">
    <property type="entry name" value="Blood coagulation inhibitor (disintegrin)"/>
    <property type="match status" value="1"/>
</dbReference>
<comment type="subcellular location">
    <subcellularLocation>
        <location evidence="1">Membrane</location>
        <topology evidence="1">Single-pass membrane protein</topology>
    </subcellularLocation>
</comment>
<evidence type="ECO:0000259" key="7">
    <source>
        <dbReference type="PROSITE" id="PS50215"/>
    </source>
</evidence>
<evidence type="ECO:0000259" key="6">
    <source>
        <dbReference type="PROSITE" id="PS50214"/>
    </source>
</evidence>
<evidence type="ECO:0000256" key="1">
    <source>
        <dbReference type="ARBA" id="ARBA00004167"/>
    </source>
</evidence>
<evidence type="ECO:0000256" key="2">
    <source>
        <dbReference type="ARBA" id="ARBA00023157"/>
    </source>
</evidence>
<dbReference type="AlphaFoldDB" id="A0A8J6A6M7"/>
<accession>A0A8J6A6M7</accession>
<dbReference type="SMART" id="SM00608">
    <property type="entry name" value="ACR"/>
    <property type="match status" value="1"/>
</dbReference>
<dbReference type="Gene3D" id="3.40.390.10">
    <property type="entry name" value="Collagenase (Catalytic Domain)"/>
    <property type="match status" value="1"/>
</dbReference>
<feature type="transmembrane region" description="Helical" evidence="5">
    <location>
        <begin position="20"/>
        <end position="38"/>
    </location>
</feature>
<dbReference type="CDD" id="cd04269">
    <property type="entry name" value="ZnMc_adamalysin_II_like"/>
    <property type="match status" value="1"/>
</dbReference>
<dbReference type="Pfam" id="PF01421">
    <property type="entry name" value="Reprolysin"/>
    <property type="match status" value="1"/>
</dbReference>
<dbReference type="InterPro" id="IPR006586">
    <property type="entry name" value="ADAM_Cys-rich"/>
</dbReference>
<dbReference type="InterPro" id="IPR036436">
    <property type="entry name" value="Disintegrin_dom_sf"/>
</dbReference>
<evidence type="ECO:0000256" key="3">
    <source>
        <dbReference type="PROSITE-ProRule" id="PRU00068"/>
    </source>
</evidence>
<protein>
    <submittedName>
        <fullName evidence="8">A disintegrin and metallopeptidase domain 3</fullName>
    </submittedName>
</protein>
<dbReference type="InterPro" id="IPR034027">
    <property type="entry name" value="Reprolysin_adamalysin"/>
</dbReference>
<dbReference type="Proteomes" id="UP000700334">
    <property type="component" value="Unassembled WGS sequence"/>
</dbReference>
<sequence length="622" mass="69749">VSSRAAAVQQPTDITMAWPAAHVLLSFLLIISGLGWLTCANHNSETSFLEITIPRKIRTNRIDGNEPEMHVTYAIKIGRRIYTFHLEKQGLLQFEDISYGIEPLESAATYEHMLYQINNNKVDFPPLRGNYPSAQLVDQSHRILVKSEYDYMGSEVAVATEKVVYIFGLINTMFSQLKVTIMLSSLEIWSGKNKISSDGHADELLQRFVSWKEKFLFQRSSNMAYLLIKILFSYRDHPSYVGATYHGKACDPKFSAGIALYPKMISSEAFSVVMAQLLGINMGLTYDDIYNCECPGPICIMNPEAIRSRGVKFFSSCSMDEFKHVVSQPEFECLQKQTISTVDFQRKSSVCGNGILEPPEQCDCGSVEHCTHEKCCRAEDCSLIKGAKCGSGPCCNKNTCLLFKRGHACRKSTDPCDFTEYCNGLSEFCVPDMKSLDLEPCNNGTAYCYHGICRDPDRQVSSHVCSQEVNIQNDEFGTCGKICDFANVFCGKIVCHWTYTRIVQTAQFDIQYTYLGGHICMSASMRNSSLIPDITFVENGTICGEGMYCKSGVCSSVQETKTNTGCDSKEKCQGHGLIIKHAAPKKNGLLITFYIFLPVLIIIVTITLKLYKMKRFWKREGT</sequence>
<dbReference type="FunFam" id="4.10.70.10:FF:000001">
    <property type="entry name" value="Disintegrin and metalloproteinase domain-containing protein 22"/>
    <property type="match status" value="1"/>
</dbReference>
<feature type="non-terminal residue" evidence="8">
    <location>
        <position position="1"/>
    </location>
</feature>
<keyword evidence="5" id="KW-1133">Transmembrane helix</keyword>
<dbReference type="GO" id="GO:0008584">
    <property type="term" value="P:male gonad development"/>
    <property type="evidence" value="ECO:0007669"/>
    <property type="project" value="TreeGrafter"/>
</dbReference>
<keyword evidence="5" id="KW-0472">Membrane</keyword>
<dbReference type="GO" id="GO:0007339">
    <property type="term" value="P:binding of sperm to zona pellucida"/>
    <property type="evidence" value="ECO:0007669"/>
    <property type="project" value="TreeGrafter"/>
</dbReference>
<organism evidence="8 9">
    <name type="scientific">Galemys pyrenaicus</name>
    <name type="common">Iberian desman</name>
    <name type="synonym">Pyrenean desman</name>
    <dbReference type="NCBI Taxonomy" id="202257"/>
    <lineage>
        <taxon>Eukaryota</taxon>
        <taxon>Metazoa</taxon>
        <taxon>Chordata</taxon>
        <taxon>Craniata</taxon>
        <taxon>Vertebrata</taxon>
        <taxon>Euteleostomi</taxon>
        <taxon>Mammalia</taxon>
        <taxon>Eutheria</taxon>
        <taxon>Laurasiatheria</taxon>
        <taxon>Eulipotyphla</taxon>
        <taxon>Talpidae</taxon>
        <taxon>Galemys</taxon>
    </lineage>
</organism>
<dbReference type="SMART" id="SM00050">
    <property type="entry name" value="DISIN"/>
    <property type="match status" value="1"/>
</dbReference>
<dbReference type="GO" id="GO:0007155">
    <property type="term" value="P:cell adhesion"/>
    <property type="evidence" value="ECO:0007669"/>
    <property type="project" value="TreeGrafter"/>
</dbReference>
<dbReference type="PROSITE" id="PS50214">
    <property type="entry name" value="DISINTEGRIN_2"/>
    <property type="match status" value="1"/>
</dbReference>
<dbReference type="OrthoDB" id="5951731at2759"/>
<name>A0A8J6A6M7_GALPY</name>
<keyword evidence="2 4" id="KW-1015">Disulfide bond</keyword>
<comment type="caution">
    <text evidence="4">Lacks conserved residue(s) required for the propagation of feature annotation.</text>
</comment>
<evidence type="ECO:0000313" key="9">
    <source>
        <dbReference type="Proteomes" id="UP000700334"/>
    </source>
</evidence>
<dbReference type="PANTHER" id="PTHR11905:SF26">
    <property type="entry name" value="A DISINTEGRIN AND METALLOPEPTIDASE DOMAIN 3"/>
    <property type="match status" value="1"/>
</dbReference>
<dbReference type="Gene3D" id="4.10.70.10">
    <property type="entry name" value="Disintegrin domain"/>
    <property type="match status" value="1"/>
</dbReference>
<feature type="domain" description="Peptidase M12B" evidence="7">
    <location>
        <begin position="149"/>
        <end position="338"/>
    </location>
</feature>
<gene>
    <name evidence="8" type="ORF">J0S82_007038</name>
</gene>
<keyword evidence="5" id="KW-0812">Transmembrane</keyword>
<comment type="caution">
    <text evidence="8">The sequence shown here is derived from an EMBL/GenBank/DDBJ whole genome shotgun (WGS) entry which is preliminary data.</text>
</comment>
<feature type="non-terminal residue" evidence="8">
    <location>
        <position position="622"/>
    </location>
</feature>
<feature type="disulfide bond" evidence="3">
    <location>
        <begin position="409"/>
        <end position="429"/>
    </location>
</feature>
<feature type="domain" description="Disintegrin" evidence="6">
    <location>
        <begin position="348"/>
        <end position="437"/>
    </location>
</feature>
<proteinExistence type="predicted"/>
<dbReference type="GO" id="GO:0004222">
    <property type="term" value="F:metalloendopeptidase activity"/>
    <property type="evidence" value="ECO:0007669"/>
    <property type="project" value="InterPro"/>
</dbReference>
<dbReference type="GO" id="GO:0005886">
    <property type="term" value="C:plasma membrane"/>
    <property type="evidence" value="ECO:0007669"/>
    <property type="project" value="TreeGrafter"/>
</dbReference>
<dbReference type="Pfam" id="PF00200">
    <property type="entry name" value="Disintegrin"/>
    <property type="match status" value="1"/>
</dbReference>
<dbReference type="GO" id="GO:0006508">
    <property type="term" value="P:proteolysis"/>
    <property type="evidence" value="ECO:0007669"/>
    <property type="project" value="InterPro"/>
</dbReference>
<feature type="disulfide bond" evidence="4">
    <location>
        <begin position="294"/>
        <end position="299"/>
    </location>
</feature>
<dbReference type="SUPFAM" id="SSF55486">
    <property type="entry name" value="Metalloproteases ('zincins'), catalytic domain"/>
    <property type="match status" value="1"/>
</dbReference>
<feature type="transmembrane region" description="Helical" evidence="5">
    <location>
        <begin position="589"/>
        <end position="611"/>
    </location>
</feature>
<dbReference type="PANTHER" id="PTHR11905">
    <property type="entry name" value="ADAM A DISINTEGRIN AND METALLOPROTEASE DOMAIN"/>
    <property type="match status" value="1"/>
</dbReference>
<evidence type="ECO:0000313" key="8">
    <source>
        <dbReference type="EMBL" id="KAG8512505.1"/>
    </source>
</evidence>
<dbReference type="PROSITE" id="PS50215">
    <property type="entry name" value="ADAM_MEPRO"/>
    <property type="match status" value="1"/>
</dbReference>
<evidence type="ECO:0000256" key="5">
    <source>
        <dbReference type="SAM" id="Phobius"/>
    </source>
</evidence>
<dbReference type="Pfam" id="PF08516">
    <property type="entry name" value="ADAM_CR"/>
    <property type="match status" value="1"/>
</dbReference>
<evidence type="ECO:0000256" key="4">
    <source>
        <dbReference type="PROSITE-ProRule" id="PRU00276"/>
    </source>
</evidence>
<keyword evidence="9" id="KW-1185">Reference proteome</keyword>
<reference evidence="8" key="1">
    <citation type="journal article" date="2021" name="Evol. Appl.">
        <title>The genome of the Pyrenean desman and the effects of bottlenecks and inbreeding on the genomic landscape of an endangered species.</title>
        <authorList>
            <person name="Escoda L."/>
            <person name="Castresana J."/>
        </authorList>
    </citation>
    <scope>NUCLEOTIDE SEQUENCE</scope>
    <source>
        <strain evidence="8">IBE-C5619</strain>
    </source>
</reference>